<sequence length="139" mass="15573">MMIFGAALLGPQCRHGLSGERSSWLLFVVGLELPVPSVSVLPVSSVPEVFDRWSAGERSELIGSEFLDVLASVPDPRDPRGRRYSLMACWRSRFWPLPRDARLCWFCHMAATASDDVLAQLGVRFRRPVRRPSALFCLG</sequence>
<name>A0ABN0R8S9_MYCUL</name>
<accession>A0ABN0R8S9</accession>
<comment type="caution">
    <text evidence="1">The sequence shown here is derived from an EMBL/GenBank/DDBJ whole genome shotgun (WGS) entry which is preliminary data.</text>
</comment>
<dbReference type="Proteomes" id="UP000020681">
    <property type="component" value="Unassembled WGS sequence"/>
</dbReference>
<organism evidence="1 2">
    <name type="scientific">Mycobacterium ulcerans str. Harvey</name>
    <dbReference type="NCBI Taxonomy" id="1299332"/>
    <lineage>
        <taxon>Bacteria</taxon>
        <taxon>Bacillati</taxon>
        <taxon>Actinomycetota</taxon>
        <taxon>Actinomycetes</taxon>
        <taxon>Mycobacteriales</taxon>
        <taxon>Mycobacteriaceae</taxon>
        <taxon>Mycobacterium</taxon>
        <taxon>Mycobacterium ulcerans group</taxon>
    </lineage>
</organism>
<evidence type="ECO:0000313" key="2">
    <source>
        <dbReference type="Proteomes" id="UP000020681"/>
    </source>
</evidence>
<evidence type="ECO:0008006" key="3">
    <source>
        <dbReference type="Google" id="ProtNLM"/>
    </source>
</evidence>
<keyword evidence="2" id="KW-1185">Reference proteome</keyword>
<protein>
    <recommendedName>
        <fullName evidence="3">Transposase for IS2404</fullName>
    </recommendedName>
</protein>
<reference evidence="1 2" key="1">
    <citation type="submission" date="2014-01" db="EMBL/GenBank/DDBJ databases">
        <authorList>
            <person name="Dobos K."/>
            <person name="Lenaerts A."/>
            <person name="Ordway D."/>
            <person name="DeGroote M.A."/>
            <person name="Parker T."/>
            <person name="Sizemore C."/>
            <person name="Tallon L.J."/>
            <person name="Sadzewicz L.K."/>
            <person name="Sengamalay N."/>
            <person name="Fraser C.M."/>
            <person name="Hine E."/>
            <person name="Shefchek K.A."/>
            <person name="Das S.P."/>
            <person name="Tettelin H."/>
        </authorList>
    </citation>
    <scope>NUCLEOTIDE SEQUENCE [LARGE SCALE GENOMIC DNA]</scope>
    <source>
        <strain evidence="1 2">Harvey</strain>
    </source>
</reference>
<dbReference type="EMBL" id="JAOL01000058">
    <property type="protein sequence ID" value="EUA93543.1"/>
    <property type="molecule type" value="Genomic_DNA"/>
</dbReference>
<gene>
    <name evidence="1" type="ORF">I551_9199</name>
</gene>
<proteinExistence type="predicted"/>
<evidence type="ECO:0000313" key="1">
    <source>
        <dbReference type="EMBL" id="EUA93543.1"/>
    </source>
</evidence>